<keyword evidence="5" id="KW-1185">Reference proteome</keyword>
<evidence type="ECO:0008006" key="6">
    <source>
        <dbReference type="Google" id="ProtNLM"/>
    </source>
</evidence>
<organism evidence="4 5">
    <name type="scientific">Gossypium lobatum</name>
    <dbReference type="NCBI Taxonomy" id="34289"/>
    <lineage>
        <taxon>Eukaryota</taxon>
        <taxon>Viridiplantae</taxon>
        <taxon>Streptophyta</taxon>
        <taxon>Embryophyta</taxon>
        <taxon>Tracheophyta</taxon>
        <taxon>Spermatophyta</taxon>
        <taxon>Magnoliopsida</taxon>
        <taxon>eudicotyledons</taxon>
        <taxon>Gunneridae</taxon>
        <taxon>Pentapetalae</taxon>
        <taxon>rosids</taxon>
        <taxon>malvids</taxon>
        <taxon>Malvales</taxon>
        <taxon>Malvaceae</taxon>
        <taxon>Malvoideae</taxon>
        <taxon>Gossypium</taxon>
    </lineage>
</organism>
<evidence type="ECO:0000313" key="4">
    <source>
        <dbReference type="EMBL" id="MBA0577208.1"/>
    </source>
</evidence>
<gene>
    <name evidence="4" type="ORF">Golob_025118</name>
</gene>
<dbReference type="Pfam" id="PF14111">
    <property type="entry name" value="DUF4283"/>
    <property type="match status" value="1"/>
</dbReference>
<name>A0A7J8NJM9_9ROSI</name>
<evidence type="ECO:0000313" key="5">
    <source>
        <dbReference type="Proteomes" id="UP000593572"/>
    </source>
</evidence>
<dbReference type="EMBL" id="JABEZX010354080">
    <property type="protein sequence ID" value="MBA0577208.1"/>
    <property type="molecule type" value="Genomic_DNA"/>
</dbReference>
<dbReference type="InterPro" id="IPR025836">
    <property type="entry name" value="Zn_knuckle_CX2CX4HX4C"/>
</dbReference>
<dbReference type="PANTHER" id="PTHR31286">
    <property type="entry name" value="GLYCINE-RICH CELL WALL STRUCTURAL PROTEIN 1.8-LIKE"/>
    <property type="match status" value="1"/>
</dbReference>
<feature type="compositionally biased region" description="Basic and acidic residues" evidence="1">
    <location>
        <begin position="272"/>
        <end position="284"/>
    </location>
</feature>
<comment type="caution">
    <text evidence="4">The sequence shown here is derived from an EMBL/GenBank/DDBJ whole genome shotgun (WGS) entry which is preliminary data.</text>
</comment>
<accession>A0A7J8NJM9</accession>
<dbReference type="PANTHER" id="PTHR31286:SF178">
    <property type="entry name" value="DUF4283 DOMAIN-CONTAINING PROTEIN"/>
    <property type="match status" value="1"/>
</dbReference>
<reference evidence="4 5" key="1">
    <citation type="journal article" date="2019" name="Genome Biol. Evol.">
        <title>Insights into the evolution of the New World diploid cottons (Gossypium, subgenus Houzingenia) based on genome sequencing.</title>
        <authorList>
            <person name="Grover C.E."/>
            <person name="Arick M.A. 2nd"/>
            <person name="Thrash A."/>
            <person name="Conover J.L."/>
            <person name="Sanders W.S."/>
            <person name="Peterson D.G."/>
            <person name="Frelichowski J.E."/>
            <person name="Scheffler J.A."/>
            <person name="Scheffler B.E."/>
            <person name="Wendel J.F."/>
        </authorList>
    </citation>
    <scope>NUCLEOTIDE SEQUENCE [LARGE SCALE GENOMIC DNA]</scope>
    <source>
        <strain evidence="4">157</strain>
        <tissue evidence="4">Leaf</tissue>
    </source>
</reference>
<sequence>MKKINELLKRLNFSEEESSLVVNIREADRAQSWEAWAVGKIMATELPNREAMYRVFKSLWFTKEEVDFVALKDGVIIVKFGCQEDRSRILNLSPWIFDRCLFSLLSFEKGQDMESYEFHLVPFWLRIYNIPIKFIDRQTTLDVGNTIGELVAIDWKDRFGSWTEFMRLKVKIDVSKPLRRIIKFIDKDGIERISLLKYERLPDFCHSCGTIGYTLKDKGMRRNGLKVFKSMVNPSENKEENLTRSSIESWRLTMDEKEMMPEEESLSTSPMENRKYKQLKEGNGKPKSKRKRQKSLQGYFAIESPTRQVKRRLVGSVSPSEAVASDQHRQEQ</sequence>
<evidence type="ECO:0000259" key="3">
    <source>
        <dbReference type="Pfam" id="PF14392"/>
    </source>
</evidence>
<evidence type="ECO:0000259" key="2">
    <source>
        <dbReference type="Pfam" id="PF14111"/>
    </source>
</evidence>
<dbReference type="Pfam" id="PF14392">
    <property type="entry name" value="zf-CCHC_4"/>
    <property type="match status" value="1"/>
</dbReference>
<dbReference type="InterPro" id="IPR025558">
    <property type="entry name" value="DUF4283"/>
</dbReference>
<feature type="region of interest" description="Disordered" evidence="1">
    <location>
        <begin position="235"/>
        <end position="332"/>
    </location>
</feature>
<feature type="domain" description="DUF4283" evidence="2">
    <location>
        <begin position="31"/>
        <end position="108"/>
    </location>
</feature>
<proteinExistence type="predicted"/>
<evidence type="ECO:0000256" key="1">
    <source>
        <dbReference type="SAM" id="MobiDB-lite"/>
    </source>
</evidence>
<dbReference type="Proteomes" id="UP000593572">
    <property type="component" value="Unassembled WGS sequence"/>
</dbReference>
<dbReference type="InterPro" id="IPR040256">
    <property type="entry name" value="At4g02000-like"/>
</dbReference>
<dbReference type="AlphaFoldDB" id="A0A7J8NJM9"/>
<protein>
    <recommendedName>
        <fullName evidence="6">DUF4283 domain-containing protein</fullName>
    </recommendedName>
</protein>
<feature type="domain" description="Zinc knuckle CX2CX4HX4C" evidence="3">
    <location>
        <begin position="172"/>
        <end position="213"/>
    </location>
</feature>